<sequence>MSLIHRIDKLRKIKVVTTLLLIILVNVSCADLLTTKSYVGLIFPVLAPPKNSRARVTETAKDYPVLFLLANKNNNYKDAPRMGEQSEPIYVERLEERINPRHAMLGKRTSLS</sequence>
<dbReference type="AlphaFoldDB" id="A0A194QV19"/>
<dbReference type="InParanoid" id="A0A194QV19"/>
<dbReference type="EMBL" id="KQ461103">
    <property type="protein sequence ID" value="KPJ09378.1"/>
    <property type="molecule type" value="Genomic_DNA"/>
</dbReference>
<evidence type="ECO:0000313" key="1">
    <source>
        <dbReference type="EMBL" id="KPJ09378.1"/>
    </source>
</evidence>
<proteinExistence type="predicted"/>
<name>A0A194QV19_PAPMA</name>
<gene>
    <name evidence="1" type="ORF">RR48_08829</name>
</gene>
<accession>A0A194QV19</accession>
<reference evidence="1 2" key="1">
    <citation type="journal article" date="2015" name="Nat. Commun.">
        <title>Outbred genome sequencing and CRISPR/Cas9 gene editing in butterflies.</title>
        <authorList>
            <person name="Li X."/>
            <person name="Fan D."/>
            <person name="Zhang W."/>
            <person name="Liu G."/>
            <person name="Zhang L."/>
            <person name="Zhao L."/>
            <person name="Fang X."/>
            <person name="Chen L."/>
            <person name="Dong Y."/>
            <person name="Chen Y."/>
            <person name="Ding Y."/>
            <person name="Zhao R."/>
            <person name="Feng M."/>
            <person name="Zhu Y."/>
            <person name="Feng Y."/>
            <person name="Jiang X."/>
            <person name="Zhu D."/>
            <person name="Xiang H."/>
            <person name="Feng X."/>
            <person name="Li S."/>
            <person name="Wang J."/>
            <person name="Zhang G."/>
            <person name="Kronforst M.R."/>
            <person name="Wang W."/>
        </authorList>
    </citation>
    <scope>NUCLEOTIDE SEQUENCE [LARGE SCALE GENOMIC DNA]</scope>
    <source>
        <strain evidence="1">Ya'a_city_454_Pm</strain>
        <tissue evidence="1">Whole body</tissue>
    </source>
</reference>
<organism evidence="1 2">
    <name type="scientific">Papilio machaon</name>
    <name type="common">Old World swallowtail butterfly</name>
    <dbReference type="NCBI Taxonomy" id="76193"/>
    <lineage>
        <taxon>Eukaryota</taxon>
        <taxon>Metazoa</taxon>
        <taxon>Ecdysozoa</taxon>
        <taxon>Arthropoda</taxon>
        <taxon>Hexapoda</taxon>
        <taxon>Insecta</taxon>
        <taxon>Pterygota</taxon>
        <taxon>Neoptera</taxon>
        <taxon>Endopterygota</taxon>
        <taxon>Lepidoptera</taxon>
        <taxon>Glossata</taxon>
        <taxon>Ditrysia</taxon>
        <taxon>Papilionoidea</taxon>
        <taxon>Papilionidae</taxon>
        <taxon>Papilioninae</taxon>
        <taxon>Papilio</taxon>
    </lineage>
</organism>
<keyword evidence="2" id="KW-1185">Reference proteome</keyword>
<dbReference type="Proteomes" id="UP000053240">
    <property type="component" value="Unassembled WGS sequence"/>
</dbReference>
<evidence type="ECO:0000313" key="2">
    <source>
        <dbReference type="Proteomes" id="UP000053240"/>
    </source>
</evidence>
<protein>
    <submittedName>
        <fullName evidence="1">Uncharacterized protein</fullName>
    </submittedName>
</protein>